<name>X0WP42_9ZZZZ</name>
<organism evidence="1">
    <name type="scientific">marine sediment metagenome</name>
    <dbReference type="NCBI Taxonomy" id="412755"/>
    <lineage>
        <taxon>unclassified sequences</taxon>
        <taxon>metagenomes</taxon>
        <taxon>ecological metagenomes</taxon>
    </lineage>
</organism>
<comment type="caution">
    <text evidence="1">The sequence shown here is derived from an EMBL/GenBank/DDBJ whole genome shotgun (WGS) entry which is preliminary data.</text>
</comment>
<feature type="non-terminal residue" evidence="1">
    <location>
        <position position="98"/>
    </location>
</feature>
<dbReference type="EMBL" id="BARS01045415">
    <property type="protein sequence ID" value="GAG32420.1"/>
    <property type="molecule type" value="Genomic_DNA"/>
</dbReference>
<reference evidence="1" key="1">
    <citation type="journal article" date="2014" name="Front. Microbiol.">
        <title>High frequency of phylogenetically diverse reductive dehalogenase-homologous genes in deep subseafloor sedimentary metagenomes.</title>
        <authorList>
            <person name="Kawai M."/>
            <person name="Futagami T."/>
            <person name="Toyoda A."/>
            <person name="Takaki Y."/>
            <person name="Nishi S."/>
            <person name="Hori S."/>
            <person name="Arai W."/>
            <person name="Tsubouchi T."/>
            <person name="Morono Y."/>
            <person name="Uchiyama I."/>
            <person name="Ito T."/>
            <person name="Fujiyama A."/>
            <person name="Inagaki F."/>
            <person name="Takami H."/>
        </authorList>
    </citation>
    <scope>NUCLEOTIDE SEQUENCE</scope>
    <source>
        <strain evidence="1">Expedition CK06-06</strain>
    </source>
</reference>
<proteinExistence type="predicted"/>
<evidence type="ECO:0000313" key="1">
    <source>
        <dbReference type="EMBL" id="GAG32420.1"/>
    </source>
</evidence>
<protein>
    <submittedName>
        <fullName evidence="1">Uncharacterized protein</fullName>
    </submittedName>
</protein>
<accession>X0WP42</accession>
<dbReference type="AlphaFoldDB" id="X0WP42"/>
<sequence>MRILNMFKRTKAQEKPYRALMALWGRSPIWTEIEIKKLAEEGFKNCMTVFACVSLLSKGAAGIPWQLFKLPVSKTAKKEEMFQHPLLDRIHRPNPMCG</sequence>
<gene>
    <name evidence="1" type="ORF">S01H1_68476</name>
</gene>